<dbReference type="InterPro" id="IPR009056">
    <property type="entry name" value="Cyt_c-like_dom"/>
</dbReference>
<dbReference type="GO" id="GO:0016491">
    <property type="term" value="F:oxidoreductase activity"/>
    <property type="evidence" value="ECO:0007669"/>
    <property type="project" value="UniProtKB-KW"/>
</dbReference>
<keyword evidence="3 15" id="KW-0813">Transport</keyword>
<dbReference type="PANTHER" id="PTHR22888">
    <property type="entry name" value="CYTOCHROME C OXIDASE, SUBUNIT II"/>
    <property type="match status" value="1"/>
</dbReference>
<sequence>MNWSLPILFAQSNEEIRTIVSSQNNDTSVPDHAIERSSELSGNWFSSEYWFPESASTFASNVDWLFMFIFWVSLIFFAAIVGVMIHFCIKYRRKDGNLETEPSSSHNTSLEIAWSVGPSILLVVMFWYGAEGFFQMRVPRTDAEEIQVSASRWNWKFTYPDGDSSSELHLVNNRPTKLVMQSEDVLHSMYIASFRQKVDIVPGRYTYAYLEPNKEGQFRLACTEYCGQKHSKMRTMVTVHASDERRKEDTQWIEADYPAWQNGERIYKINCSGCHNKTAEAGTGPGFGDLWGKEESLMGGSKIKVDEQYVYNSIMEPNKDIVAGYGPVSKMNSFQGKLSPEDVNQVIAYLKYLKDPTSVSNTPEGEVIEEETETPAEPEADKTST</sequence>
<name>A0A5B9P5S3_9BACT</name>
<dbReference type="SUPFAM" id="SSF81464">
    <property type="entry name" value="Cytochrome c oxidase subunit II-like, transmembrane region"/>
    <property type="match status" value="1"/>
</dbReference>
<dbReference type="Gene3D" id="1.10.287.90">
    <property type="match status" value="1"/>
</dbReference>
<evidence type="ECO:0000256" key="5">
    <source>
        <dbReference type="ARBA" id="ARBA00022660"/>
    </source>
</evidence>
<dbReference type="RefSeq" id="WP_075085672.1">
    <property type="nucleotide sequence ID" value="NZ_CP042912.1"/>
</dbReference>
<evidence type="ECO:0000313" key="22">
    <source>
        <dbReference type="EMBL" id="QEG20270.1"/>
    </source>
</evidence>
<dbReference type="InterPro" id="IPR036257">
    <property type="entry name" value="Cyt_c_oxidase_su2_TM_sf"/>
</dbReference>
<evidence type="ECO:0000256" key="10">
    <source>
        <dbReference type="ARBA" id="ARBA00022989"/>
    </source>
</evidence>
<dbReference type="PROSITE" id="PS50999">
    <property type="entry name" value="COX2_TM"/>
    <property type="match status" value="1"/>
</dbReference>
<keyword evidence="13 18" id="KW-0472">Membrane</keyword>
<keyword evidence="9 15" id="KW-0249">Electron transport</keyword>
<keyword evidence="11 14" id="KW-0408">Iron</keyword>
<dbReference type="InterPro" id="IPR001505">
    <property type="entry name" value="Copper_CuA"/>
</dbReference>
<organism evidence="22 23">
    <name type="scientific">Mariniblastus fucicola</name>
    <dbReference type="NCBI Taxonomy" id="980251"/>
    <lineage>
        <taxon>Bacteria</taxon>
        <taxon>Pseudomonadati</taxon>
        <taxon>Planctomycetota</taxon>
        <taxon>Planctomycetia</taxon>
        <taxon>Pirellulales</taxon>
        <taxon>Pirellulaceae</taxon>
        <taxon>Mariniblastus</taxon>
    </lineage>
</organism>
<evidence type="ECO:0000313" key="23">
    <source>
        <dbReference type="Proteomes" id="UP000322214"/>
    </source>
</evidence>
<dbReference type="AlphaFoldDB" id="A0A5B9P5S3"/>
<reference evidence="22 23" key="1">
    <citation type="submission" date="2019-08" db="EMBL/GenBank/DDBJ databases">
        <title>Deep-cultivation of Planctomycetes and their phenomic and genomic characterization uncovers novel biology.</title>
        <authorList>
            <person name="Wiegand S."/>
            <person name="Jogler M."/>
            <person name="Boedeker C."/>
            <person name="Pinto D."/>
            <person name="Vollmers J."/>
            <person name="Rivas-Marin E."/>
            <person name="Kohn T."/>
            <person name="Peeters S.H."/>
            <person name="Heuer A."/>
            <person name="Rast P."/>
            <person name="Oberbeckmann S."/>
            <person name="Bunk B."/>
            <person name="Jeske O."/>
            <person name="Meyerdierks A."/>
            <person name="Storesund J.E."/>
            <person name="Kallscheuer N."/>
            <person name="Luecker S."/>
            <person name="Lage O.M."/>
            <person name="Pohl T."/>
            <person name="Merkel B.J."/>
            <person name="Hornburger P."/>
            <person name="Mueller R.-W."/>
            <person name="Bruemmer F."/>
            <person name="Labrenz M."/>
            <person name="Spormann A.M."/>
            <person name="Op den Camp H."/>
            <person name="Overmann J."/>
            <person name="Amann R."/>
            <person name="Jetten M.S.M."/>
            <person name="Mascher T."/>
            <person name="Medema M.H."/>
            <person name="Devos D.P."/>
            <person name="Kaster A.-K."/>
            <person name="Ovreas L."/>
            <person name="Rohde M."/>
            <person name="Galperin M.Y."/>
            <person name="Jogler C."/>
        </authorList>
    </citation>
    <scope>NUCLEOTIDE SEQUENCE [LARGE SCALE GENOMIC DNA]</scope>
    <source>
        <strain evidence="22 23">FC18</strain>
    </source>
</reference>
<keyword evidence="10 18" id="KW-1133">Transmembrane helix</keyword>
<evidence type="ECO:0000256" key="2">
    <source>
        <dbReference type="ARBA" id="ARBA00007866"/>
    </source>
</evidence>
<dbReference type="InterPro" id="IPR008972">
    <property type="entry name" value="Cupredoxin"/>
</dbReference>
<dbReference type="SUPFAM" id="SSF46626">
    <property type="entry name" value="Cytochrome c"/>
    <property type="match status" value="1"/>
</dbReference>
<comment type="subcellular location">
    <subcellularLocation>
        <location evidence="15">Cell membrane</location>
        <topology evidence="15">Multi-pass membrane protein</topology>
    </subcellularLocation>
    <subcellularLocation>
        <location evidence="1">Membrane</location>
        <topology evidence="1">Multi-pass membrane protein</topology>
    </subcellularLocation>
</comment>
<dbReference type="STRING" id="980251.GCA_001642875_03644"/>
<comment type="catalytic activity">
    <reaction evidence="16">
        <text>4 Fe(II)-[cytochrome c] + O2 + 8 H(+)(in) = 4 Fe(III)-[cytochrome c] + 2 H2O + 4 H(+)(out)</text>
        <dbReference type="Rhea" id="RHEA:11436"/>
        <dbReference type="Rhea" id="RHEA-COMP:10350"/>
        <dbReference type="Rhea" id="RHEA-COMP:14399"/>
        <dbReference type="ChEBI" id="CHEBI:15377"/>
        <dbReference type="ChEBI" id="CHEBI:15378"/>
        <dbReference type="ChEBI" id="CHEBI:15379"/>
        <dbReference type="ChEBI" id="CHEBI:29033"/>
        <dbReference type="ChEBI" id="CHEBI:29034"/>
        <dbReference type="EC" id="7.1.1.9"/>
    </reaction>
</comment>
<dbReference type="GO" id="GO:0042773">
    <property type="term" value="P:ATP synthesis coupled electron transport"/>
    <property type="evidence" value="ECO:0007669"/>
    <property type="project" value="TreeGrafter"/>
</dbReference>
<dbReference type="Pfam" id="PF13442">
    <property type="entry name" value="Cytochrome_CBB3"/>
    <property type="match status" value="1"/>
</dbReference>
<feature type="domain" description="Cytochrome oxidase subunit II transmembrane region profile" evidence="20">
    <location>
        <begin position="43"/>
        <end position="140"/>
    </location>
</feature>
<keyword evidence="4 14" id="KW-0349">Heme</keyword>
<feature type="domain" description="Cytochrome c" evidence="21">
    <location>
        <begin position="258"/>
        <end position="354"/>
    </location>
</feature>
<dbReference type="GO" id="GO:0005886">
    <property type="term" value="C:plasma membrane"/>
    <property type="evidence" value="ECO:0007669"/>
    <property type="project" value="UniProtKB-SubCell"/>
</dbReference>
<keyword evidence="7 14" id="KW-0479">Metal-binding</keyword>
<accession>A0A5B9P5S3</accession>
<dbReference type="EMBL" id="CP042912">
    <property type="protein sequence ID" value="QEG20270.1"/>
    <property type="molecule type" value="Genomic_DNA"/>
</dbReference>
<feature type="compositionally biased region" description="Acidic residues" evidence="17">
    <location>
        <begin position="366"/>
        <end position="378"/>
    </location>
</feature>
<feature type="domain" description="Cytochrome oxidase subunit II copper A binding" evidence="19">
    <location>
        <begin position="141"/>
        <end position="255"/>
    </location>
</feature>
<evidence type="ECO:0000256" key="9">
    <source>
        <dbReference type="ARBA" id="ARBA00022982"/>
    </source>
</evidence>
<dbReference type="GO" id="GO:0005507">
    <property type="term" value="F:copper ion binding"/>
    <property type="evidence" value="ECO:0007669"/>
    <property type="project" value="InterPro"/>
</dbReference>
<dbReference type="GO" id="GO:0004129">
    <property type="term" value="F:cytochrome-c oxidase activity"/>
    <property type="evidence" value="ECO:0007669"/>
    <property type="project" value="UniProtKB-EC"/>
</dbReference>
<dbReference type="InterPro" id="IPR045187">
    <property type="entry name" value="CcO_II"/>
</dbReference>
<dbReference type="Pfam" id="PF00116">
    <property type="entry name" value="COX2"/>
    <property type="match status" value="1"/>
</dbReference>
<dbReference type="InterPro" id="IPR011759">
    <property type="entry name" value="Cyt_c_oxidase_su2_TM_dom"/>
</dbReference>
<evidence type="ECO:0000256" key="12">
    <source>
        <dbReference type="ARBA" id="ARBA00023008"/>
    </source>
</evidence>
<dbReference type="Pfam" id="PF02790">
    <property type="entry name" value="COX2_TM"/>
    <property type="match status" value="1"/>
</dbReference>
<dbReference type="SUPFAM" id="SSF49503">
    <property type="entry name" value="Cupredoxins"/>
    <property type="match status" value="1"/>
</dbReference>
<comment type="cofactor">
    <cofactor evidence="16">
        <name>Cu cation</name>
        <dbReference type="ChEBI" id="CHEBI:23378"/>
    </cofactor>
    <text evidence="16">Binds a copper A center.</text>
</comment>
<evidence type="ECO:0000256" key="8">
    <source>
        <dbReference type="ARBA" id="ARBA00022967"/>
    </source>
</evidence>
<gene>
    <name evidence="22" type="primary">coxM</name>
    <name evidence="22" type="ORF">MFFC18_01170</name>
</gene>
<evidence type="ECO:0000256" key="6">
    <source>
        <dbReference type="ARBA" id="ARBA00022692"/>
    </source>
</evidence>
<evidence type="ECO:0000256" key="11">
    <source>
        <dbReference type="ARBA" id="ARBA00023004"/>
    </source>
</evidence>
<evidence type="ECO:0000256" key="13">
    <source>
        <dbReference type="ARBA" id="ARBA00023136"/>
    </source>
</evidence>
<evidence type="ECO:0000256" key="16">
    <source>
        <dbReference type="RuleBase" id="RU004024"/>
    </source>
</evidence>
<dbReference type="PROSITE" id="PS51007">
    <property type="entry name" value="CYTC"/>
    <property type="match status" value="1"/>
</dbReference>
<dbReference type="Gene3D" id="1.10.760.10">
    <property type="entry name" value="Cytochrome c-like domain"/>
    <property type="match status" value="1"/>
</dbReference>
<dbReference type="EC" id="7.1.1.9" evidence="16"/>
<evidence type="ECO:0000259" key="19">
    <source>
        <dbReference type="PROSITE" id="PS50857"/>
    </source>
</evidence>
<proteinExistence type="inferred from homology"/>
<dbReference type="InterPro" id="IPR036909">
    <property type="entry name" value="Cyt_c-like_dom_sf"/>
</dbReference>
<feature type="transmembrane region" description="Helical" evidence="18">
    <location>
        <begin position="64"/>
        <end position="89"/>
    </location>
</feature>
<comment type="similarity">
    <text evidence="2 15">Belongs to the cytochrome c oxidase subunit 2 family.</text>
</comment>
<dbReference type="Proteomes" id="UP000322214">
    <property type="component" value="Chromosome"/>
</dbReference>
<evidence type="ECO:0000256" key="17">
    <source>
        <dbReference type="SAM" id="MobiDB-lite"/>
    </source>
</evidence>
<dbReference type="Gene3D" id="2.60.40.420">
    <property type="entry name" value="Cupredoxins - blue copper proteins"/>
    <property type="match status" value="1"/>
</dbReference>
<dbReference type="InterPro" id="IPR002429">
    <property type="entry name" value="CcO_II-like_C"/>
</dbReference>
<dbReference type="PROSITE" id="PS00078">
    <property type="entry name" value="COX2"/>
    <property type="match status" value="1"/>
</dbReference>
<keyword evidence="5 15" id="KW-0679">Respiratory chain</keyword>
<feature type="transmembrane region" description="Helical" evidence="18">
    <location>
        <begin position="110"/>
        <end position="130"/>
    </location>
</feature>
<dbReference type="PROSITE" id="PS50857">
    <property type="entry name" value="COX2_CUA"/>
    <property type="match status" value="1"/>
</dbReference>
<evidence type="ECO:0000259" key="21">
    <source>
        <dbReference type="PROSITE" id="PS51007"/>
    </source>
</evidence>
<keyword evidence="6 15" id="KW-0812">Transmembrane</keyword>
<evidence type="ECO:0000256" key="3">
    <source>
        <dbReference type="ARBA" id="ARBA00022448"/>
    </source>
</evidence>
<keyword evidence="12 16" id="KW-0186">Copper</keyword>
<comment type="function">
    <text evidence="16">Subunits I and II form the functional core of the enzyme complex. Electrons originating in cytochrome c are transferred via heme a and Cu(A) to the binuclear center formed by heme a3 and Cu(B).</text>
</comment>
<dbReference type="OrthoDB" id="9773456at2"/>
<dbReference type="GO" id="GO:0020037">
    <property type="term" value="F:heme binding"/>
    <property type="evidence" value="ECO:0007669"/>
    <property type="project" value="InterPro"/>
</dbReference>
<evidence type="ECO:0000256" key="7">
    <source>
        <dbReference type="ARBA" id="ARBA00022723"/>
    </source>
</evidence>
<feature type="region of interest" description="Disordered" evidence="17">
    <location>
        <begin position="356"/>
        <end position="385"/>
    </location>
</feature>
<evidence type="ECO:0000256" key="15">
    <source>
        <dbReference type="RuleBase" id="RU000456"/>
    </source>
</evidence>
<keyword evidence="22" id="KW-0560">Oxidoreductase</keyword>
<dbReference type="PANTHER" id="PTHR22888:SF9">
    <property type="entry name" value="CYTOCHROME C OXIDASE SUBUNIT 2"/>
    <property type="match status" value="1"/>
</dbReference>
<dbReference type="KEGG" id="mff:MFFC18_01170"/>
<evidence type="ECO:0000256" key="1">
    <source>
        <dbReference type="ARBA" id="ARBA00004141"/>
    </source>
</evidence>
<keyword evidence="8" id="KW-1278">Translocase</keyword>
<evidence type="ECO:0000256" key="14">
    <source>
        <dbReference type="PROSITE-ProRule" id="PRU00433"/>
    </source>
</evidence>
<evidence type="ECO:0000259" key="20">
    <source>
        <dbReference type="PROSITE" id="PS50999"/>
    </source>
</evidence>
<evidence type="ECO:0000256" key="18">
    <source>
        <dbReference type="SAM" id="Phobius"/>
    </source>
</evidence>
<evidence type="ECO:0000256" key="4">
    <source>
        <dbReference type="ARBA" id="ARBA00022617"/>
    </source>
</evidence>
<keyword evidence="23" id="KW-1185">Reference proteome</keyword>
<protein>
    <recommendedName>
        <fullName evidence="16">Cytochrome c oxidase subunit 2</fullName>
        <ecNumber evidence="16">7.1.1.9</ecNumber>
    </recommendedName>
</protein>